<sequence length="924" mass="105029">MANQRTMAQLLQAPIEGYEDAIVVPAITADNFKLKHGLPTLGEARIWLEKEPPRSIFTWDDLVLKFINQFFPPFKTTNLRNEINNFQQRFDESCSEAWDRFKDLLRACPHHDKMPRECLAIIESKSRVHYLRNKPVVAKVSTNTSTSGISPDAAKLKDMVKALLLDKKSQNQAPATMKAVEESCVTCGGAHSYRNCPATDGNIYRDNIQEFVSQASAVNYKQRNTSYRPPMMSNQIRPPAYKAPAYQYLAPQTQGILKEDFSAYIKANDAVIRNMQTQVQNMQNQLNNLTELLTKFVNTNIAYTSSSGTLASNTIANLRSDLKEITTRSGVSYDGPQIPPPTSFLSKVMENELQPTKDTVHATNNGSTEDVQPPVFGPSIKILLTNKDKLFELARTPLNKNCSAVLLKKLPEKLRDPGKFLIPCDFPGMAACLALAGLGVSINLMPFFVWNKLSLLDLSPTCMTLKLADRTISRLVRVAEDVYVKVGEITLRVGKEAITFNLDHTSRYSANYNDMVANHIDVIDMACEEYSQEVLEVDAFLVLEDDLTSPKVDQSYLDSEGDILPLEAFLNDDPSLPISNQGNYMPDTALITVLKSYKRAIAWKLSGIKGIDPEFCTHKNLMEEDFEPAVQHQRRVNPKIHDVIKQEVLKLLDAGLIYPISDSPWVSPVHYVPKKGGFIVVENEDNELILTRLVMGWRVCIDYRKLNEATRKDCFPLPFMDQMLKRLTRNQYYCFLDGFSGYFQIPIDPKDKDNTTFTCLYETFVYRRIPFGPCNAPGTFQRCMMAIFHDMIEKIMEVFMDDFSIFRNSSLPFRKDVEDANTLCSKTMTEAESNYTTMKKEMLAVMYAFEKFWSYLIMNKSIVYTDHFAVKYLFAKKDSKVILLRYVLLLQEFTFKVIDTKGAENLATDHLSRLQKPTSKCARP</sequence>
<dbReference type="EMBL" id="BKCJ010060084">
    <property type="protein sequence ID" value="GEW47905.1"/>
    <property type="molecule type" value="Genomic_DNA"/>
</dbReference>
<dbReference type="InterPro" id="IPR053134">
    <property type="entry name" value="RNA-dir_DNA_polymerase"/>
</dbReference>
<protein>
    <submittedName>
        <fullName evidence="4">Reverse transcriptase domain-containing protein</fullName>
    </submittedName>
</protein>
<keyword evidence="4" id="KW-0808">Transferase</keyword>
<reference evidence="4" key="1">
    <citation type="journal article" date="2019" name="Sci. Rep.">
        <title>Draft genome of Tanacetum cinerariifolium, the natural source of mosquito coil.</title>
        <authorList>
            <person name="Yamashiro T."/>
            <person name="Shiraishi A."/>
            <person name="Satake H."/>
            <person name="Nakayama K."/>
        </authorList>
    </citation>
    <scope>NUCLEOTIDE SEQUENCE</scope>
</reference>
<evidence type="ECO:0000259" key="2">
    <source>
        <dbReference type="Pfam" id="PF00078"/>
    </source>
</evidence>
<organism evidence="4">
    <name type="scientific">Tanacetum cinerariifolium</name>
    <name type="common">Dalmatian daisy</name>
    <name type="synonym">Chrysanthemum cinerariifolium</name>
    <dbReference type="NCBI Taxonomy" id="118510"/>
    <lineage>
        <taxon>Eukaryota</taxon>
        <taxon>Viridiplantae</taxon>
        <taxon>Streptophyta</taxon>
        <taxon>Embryophyta</taxon>
        <taxon>Tracheophyta</taxon>
        <taxon>Spermatophyta</taxon>
        <taxon>Magnoliopsida</taxon>
        <taxon>eudicotyledons</taxon>
        <taxon>Gunneridae</taxon>
        <taxon>Pentapetalae</taxon>
        <taxon>asterids</taxon>
        <taxon>campanulids</taxon>
        <taxon>Asterales</taxon>
        <taxon>Asteraceae</taxon>
        <taxon>Asteroideae</taxon>
        <taxon>Anthemideae</taxon>
        <taxon>Anthemidinae</taxon>
        <taxon>Tanacetum</taxon>
    </lineage>
</organism>
<dbReference type="AlphaFoldDB" id="A0A699GVF6"/>
<dbReference type="PANTHER" id="PTHR24559">
    <property type="entry name" value="TRANSPOSON TY3-I GAG-POL POLYPROTEIN"/>
    <property type="match status" value="1"/>
</dbReference>
<dbReference type="InterPro" id="IPR043128">
    <property type="entry name" value="Rev_trsase/Diguanyl_cyclase"/>
</dbReference>
<dbReference type="PANTHER" id="PTHR24559:SF444">
    <property type="entry name" value="REVERSE TRANSCRIPTASE DOMAIN-CONTAINING PROTEIN"/>
    <property type="match status" value="1"/>
</dbReference>
<feature type="domain" description="Retrotransposon gag" evidence="3">
    <location>
        <begin position="42"/>
        <end position="112"/>
    </location>
</feature>
<dbReference type="Gene3D" id="3.10.10.10">
    <property type="entry name" value="HIV Type 1 Reverse Transcriptase, subunit A, domain 1"/>
    <property type="match status" value="1"/>
</dbReference>
<evidence type="ECO:0000313" key="4">
    <source>
        <dbReference type="EMBL" id="GEW47905.1"/>
    </source>
</evidence>
<dbReference type="CDD" id="cd01647">
    <property type="entry name" value="RT_LTR"/>
    <property type="match status" value="1"/>
</dbReference>
<name>A0A699GVF6_TANCI</name>
<dbReference type="InterPro" id="IPR000477">
    <property type="entry name" value="RT_dom"/>
</dbReference>
<gene>
    <name evidence="4" type="ORF">Tci_219881</name>
</gene>
<dbReference type="GO" id="GO:0004519">
    <property type="term" value="F:endonuclease activity"/>
    <property type="evidence" value="ECO:0007669"/>
    <property type="project" value="UniProtKB-KW"/>
</dbReference>
<dbReference type="Pfam" id="PF00078">
    <property type="entry name" value="RVT_1"/>
    <property type="match status" value="1"/>
</dbReference>
<comment type="caution">
    <text evidence="4">The sequence shown here is derived from an EMBL/GenBank/DDBJ whole genome shotgun (WGS) entry which is preliminary data.</text>
</comment>
<feature type="coiled-coil region" evidence="1">
    <location>
        <begin position="265"/>
        <end position="299"/>
    </location>
</feature>
<dbReference type="CDD" id="cd09274">
    <property type="entry name" value="RNase_HI_RT_Ty3"/>
    <property type="match status" value="1"/>
</dbReference>
<proteinExistence type="predicted"/>
<evidence type="ECO:0000256" key="1">
    <source>
        <dbReference type="SAM" id="Coils"/>
    </source>
</evidence>
<dbReference type="GO" id="GO:0003964">
    <property type="term" value="F:RNA-directed DNA polymerase activity"/>
    <property type="evidence" value="ECO:0007669"/>
    <property type="project" value="UniProtKB-KW"/>
</dbReference>
<keyword evidence="1" id="KW-0175">Coiled coil</keyword>
<dbReference type="InterPro" id="IPR043502">
    <property type="entry name" value="DNA/RNA_pol_sf"/>
</dbReference>
<keyword evidence="4" id="KW-0695">RNA-directed DNA polymerase</keyword>
<dbReference type="Pfam" id="PF03732">
    <property type="entry name" value="Retrotrans_gag"/>
    <property type="match status" value="1"/>
</dbReference>
<dbReference type="Gene3D" id="3.30.70.270">
    <property type="match status" value="1"/>
</dbReference>
<evidence type="ECO:0000259" key="3">
    <source>
        <dbReference type="Pfam" id="PF03732"/>
    </source>
</evidence>
<dbReference type="InterPro" id="IPR005162">
    <property type="entry name" value="Retrotrans_gag_dom"/>
</dbReference>
<accession>A0A699GVF6</accession>
<dbReference type="GO" id="GO:0016787">
    <property type="term" value="F:hydrolase activity"/>
    <property type="evidence" value="ECO:0007669"/>
    <property type="project" value="UniProtKB-KW"/>
</dbReference>
<dbReference type="SUPFAM" id="SSF56672">
    <property type="entry name" value="DNA/RNA polymerases"/>
    <property type="match status" value="1"/>
</dbReference>
<feature type="domain" description="Reverse transcriptase" evidence="2">
    <location>
        <begin position="696"/>
        <end position="826"/>
    </location>
</feature>
<keyword evidence="4" id="KW-0548">Nucleotidyltransferase</keyword>